<dbReference type="InterPro" id="IPR002902">
    <property type="entry name" value="GNK2"/>
</dbReference>
<comment type="caution">
    <text evidence="5">The sequence shown here is derived from an EMBL/GenBank/DDBJ whole genome shotgun (WGS) entry which is preliminary data.</text>
</comment>
<dbReference type="EMBL" id="JBJKBG010000005">
    <property type="protein sequence ID" value="KAL3740639.1"/>
    <property type="molecule type" value="Genomic_DNA"/>
</dbReference>
<evidence type="ECO:0000313" key="6">
    <source>
        <dbReference type="Proteomes" id="UP001634007"/>
    </source>
</evidence>
<organism evidence="5 6">
    <name type="scientific">Eucalyptus globulus</name>
    <name type="common">Tasmanian blue gum</name>
    <dbReference type="NCBI Taxonomy" id="34317"/>
    <lineage>
        <taxon>Eukaryota</taxon>
        <taxon>Viridiplantae</taxon>
        <taxon>Streptophyta</taxon>
        <taxon>Embryophyta</taxon>
        <taxon>Tracheophyta</taxon>
        <taxon>Spermatophyta</taxon>
        <taxon>Magnoliopsida</taxon>
        <taxon>eudicotyledons</taxon>
        <taxon>Gunneridae</taxon>
        <taxon>Pentapetalae</taxon>
        <taxon>rosids</taxon>
        <taxon>malvids</taxon>
        <taxon>Myrtales</taxon>
        <taxon>Myrtaceae</taxon>
        <taxon>Myrtoideae</taxon>
        <taxon>Eucalypteae</taxon>
        <taxon>Eucalyptus</taxon>
    </lineage>
</organism>
<evidence type="ECO:0000256" key="3">
    <source>
        <dbReference type="SAM" id="SignalP"/>
    </source>
</evidence>
<dbReference type="PANTHER" id="PTHR32099">
    <property type="entry name" value="CYSTEINE-RICH REPEAT SECRETORY PROTEIN"/>
    <property type="match status" value="1"/>
</dbReference>
<gene>
    <name evidence="5" type="ORF">ACJRO7_021847</name>
</gene>
<reference evidence="5 6" key="1">
    <citation type="submission" date="2024-11" db="EMBL/GenBank/DDBJ databases">
        <title>Chromosome-level genome assembly of Eucalyptus globulus Labill. provides insights into its genome evolution.</title>
        <authorList>
            <person name="Li X."/>
        </authorList>
    </citation>
    <scope>NUCLEOTIDE SEQUENCE [LARGE SCALE GENOMIC DNA]</scope>
    <source>
        <strain evidence="5">CL2024</strain>
        <tissue evidence="5">Fresh tender leaves</tissue>
    </source>
</reference>
<dbReference type="PANTHER" id="PTHR32099:SF105">
    <property type="entry name" value="CYSTEINE-RICH REPEAT SECRETORY PROTEIN 1"/>
    <property type="match status" value="1"/>
</dbReference>
<name>A0ABD3KQR1_EUCGL</name>
<feature type="signal peptide" evidence="3">
    <location>
        <begin position="1"/>
        <end position="32"/>
    </location>
</feature>
<feature type="chain" id="PRO_5044866658" description="Gnk2-homologous domain-containing protein" evidence="3">
    <location>
        <begin position="33"/>
        <end position="285"/>
    </location>
</feature>
<evidence type="ECO:0000256" key="1">
    <source>
        <dbReference type="ARBA" id="ARBA00022729"/>
    </source>
</evidence>
<evidence type="ECO:0000313" key="5">
    <source>
        <dbReference type="EMBL" id="KAL3740639.1"/>
    </source>
</evidence>
<dbReference type="Gene3D" id="3.30.430.20">
    <property type="entry name" value="Gnk2 domain, C-X8-C-X2-C motif"/>
    <property type="match status" value="2"/>
</dbReference>
<protein>
    <recommendedName>
        <fullName evidence="4">Gnk2-homologous domain-containing protein</fullName>
    </recommendedName>
</protein>
<accession>A0ABD3KQR1</accession>
<dbReference type="Pfam" id="PF01657">
    <property type="entry name" value="Stress-antifung"/>
    <property type="match status" value="2"/>
</dbReference>
<dbReference type="InterPro" id="IPR038408">
    <property type="entry name" value="GNK2_sf"/>
</dbReference>
<dbReference type="CDD" id="cd23509">
    <property type="entry name" value="Gnk2-like"/>
    <property type="match status" value="1"/>
</dbReference>
<dbReference type="AlphaFoldDB" id="A0ABD3KQR1"/>
<proteinExistence type="predicted"/>
<evidence type="ECO:0000256" key="2">
    <source>
        <dbReference type="ARBA" id="ARBA00022737"/>
    </source>
</evidence>
<dbReference type="Proteomes" id="UP001634007">
    <property type="component" value="Unassembled WGS sequence"/>
</dbReference>
<dbReference type="PROSITE" id="PS51473">
    <property type="entry name" value="GNK2"/>
    <property type="match status" value="1"/>
</dbReference>
<feature type="domain" description="Gnk2-homologous" evidence="4">
    <location>
        <begin position="91"/>
        <end position="198"/>
    </location>
</feature>
<sequence>MITLFRSRVVSSTVLLLFFNCLLHGFRNLVLADIPEKLCPDNSSYATNSAYHDNLIELTSSMQKNASSSKFFQDSSGNYPSKVYGQYMCLNYVPDSTCQTCIVRGSEDILKLCPNKMEAVKALLESPATHYATEEKDFELGSKETLYALVQCTEDLTAHDCHKCLQEAISFVRHCCYFSLAARVLSPSCYLRYELYYFYGAAEPVKESGKIMPKLLPVIVLLLTKSVVVNIRIDSICEEAATFSSQKQGKIGGSKLSQFHRSAWQQSVCALGFFVLLDFLHHHQK</sequence>
<keyword evidence="1 3" id="KW-0732">Signal</keyword>
<keyword evidence="2" id="KW-0677">Repeat</keyword>
<keyword evidence="6" id="KW-1185">Reference proteome</keyword>
<evidence type="ECO:0000259" key="4">
    <source>
        <dbReference type="PROSITE" id="PS51473"/>
    </source>
</evidence>